<keyword evidence="5" id="KW-0539">Nucleus</keyword>
<comment type="similarity">
    <text evidence="2">Belongs to the vir family.</text>
</comment>
<accession>A0A8H5G5V9</accession>
<protein>
    <recommendedName>
        <fullName evidence="6">Virilizer N-terminal domain-containing protein</fullName>
    </recommendedName>
</protein>
<keyword evidence="8" id="KW-1185">Reference proteome</keyword>
<organism evidence="7 8">
    <name type="scientific">Tetrapyrgos nigripes</name>
    <dbReference type="NCBI Taxonomy" id="182062"/>
    <lineage>
        <taxon>Eukaryota</taxon>
        <taxon>Fungi</taxon>
        <taxon>Dikarya</taxon>
        <taxon>Basidiomycota</taxon>
        <taxon>Agaricomycotina</taxon>
        <taxon>Agaricomycetes</taxon>
        <taxon>Agaricomycetidae</taxon>
        <taxon>Agaricales</taxon>
        <taxon>Marasmiineae</taxon>
        <taxon>Marasmiaceae</taxon>
        <taxon>Tetrapyrgos</taxon>
    </lineage>
</organism>
<evidence type="ECO:0000256" key="3">
    <source>
        <dbReference type="ARBA" id="ARBA00022664"/>
    </source>
</evidence>
<gene>
    <name evidence="7" type="ORF">D9758_004905</name>
</gene>
<sequence>MKLLHWCTLQPQHPSGLAAVRFAAAVRVSKIRVFPNGARPFAQCPDVVAQTHPDSFFLDVYFNAMPINPAESKDKQRAPNALVPTTIAYAGGHLDFTVDLGTEYASRLMIVRGQFDALSLAIYGDVVSESQLSSEPPSHKPVPSVDPIPLSNTLDPANAQDPTKLAKSLLSVIDDAPPLSLVTRLMFCQKPANEDWDDENFPYLYADLEQACADEDFSLEAAVDCLLKPISDTVSEDTLSKFVEAIVGTLGPKDVDQSFLIAKLFRISASQLPVLGFKLCQHIDPTVVFDSASVDADSLLELLDASANPQIAHHLNTPLFLGVLQDVQESVNHDKNSQVAARRLLGRISGWDAFEDALSNTQADFSDSIAMLKDIGIEEQSLGIWLISMTEHSDLVTKMSENPVYSSSHSYPKLFSMIKNTRNGSNGTVAHDDFIAFVRAFMGVASVLAVWAWADSLPHESARERTLGILHLWQGVEGYRELVNYLLLLPQMSKRLKWIISDKIDVPRKSTIFGERILVDLCKEPDPFLHSDLVDTVLSIESPLCFIQDTEKQMLHKIALVADDGLQAAVDELTYSSDHPLSLRRLRTLRVSMAILDNALNTDDKGEWKILQTIWDDHSIALMPRLVELFAEIASDLNAHFVVTATPPPMNQILVDQLFRSAEDLLRLILRLTSRFSLTPRSLRTLTLGIADVFACTDVADTICSQTSAACASAQSMHQTCLDAVRKFSEATFIVEPDKLSAEIVLRTLFDHGIGDTQGRDPAYHLLQMFTLVDHVLPDSLRPFSNEVEDDASESKEEDEQLTHWVLLVLPNVLNELHRFFRSLDVENEVHFMRRLVKLDRDGGVGIGEWLLIEELKHLLESTRSLSVSAPDPEEFVVLRYQVSCSLQFLYHLLKPASPVSEWCIQAISSTPDISSKLMSCLKELVSVRAVSKYLDDIAEILASHSKRLNHELNGSLILVVLRSLQQNLTKKGLWSCVVNLLKASAPQSPETLRIEIGHTLAALAHKDIGVDPAAAVISILEWLVAQPDTKYTILSGIKADDLVKLYGLLHGALPDASSSQLETLKSRLTMDEDEPLMDVTTDITLPDSLELSLASIEHLLRPPVPIEAPSTPKRGNPDLFGLVLSPPTLLLRSTTATGLTKTYQNNDFRDLRQIPSARQNTSRLPSMHVDVGINGQST</sequence>
<keyword evidence="3" id="KW-0507">mRNA processing</keyword>
<evidence type="ECO:0000259" key="6">
    <source>
        <dbReference type="Pfam" id="PF15912"/>
    </source>
</evidence>
<proteinExistence type="inferred from homology"/>
<keyword evidence="4" id="KW-0508">mRNA splicing</keyword>
<dbReference type="AlphaFoldDB" id="A0A8H5G5V9"/>
<dbReference type="Pfam" id="PF15912">
    <property type="entry name" value="VIR_N"/>
    <property type="match status" value="1"/>
</dbReference>
<dbReference type="EMBL" id="JAACJM010000047">
    <property type="protein sequence ID" value="KAF5358962.1"/>
    <property type="molecule type" value="Genomic_DNA"/>
</dbReference>
<reference evidence="7 8" key="1">
    <citation type="journal article" date="2020" name="ISME J.">
        <title>Uncovering the hidden diversity of litter-decomposition mechanisms in mushroom-forming fungi.</title>
        <authorList>
            <person name="Floudas D."/>
            <person name="Bentzer J."/>
            <person name="Ahren D."/>
            <person name="Johansson T."/>
            <person name="Persson P."/>
            <person name="Tunlid A."/>
        </authorList>
    </citation>
    <scope>NUCLEOTIDE SEQUENCE [LARGE SCALE GENOMIC DNA]</scope>
    <source>
        <strain evidence="7 8">CBS 291.85</strain>
    </source>
</reference>
<dbReference type="GO" id="GO:0008380">
    <property type="term" value="P:RNA splicing"/>
    <property type="evidence" value="ECO:0007669"/>
    <property type="project" value="UniProtKB-KW"/>
</dbReference>
<comment type="caution">
    <text evidence="7">The sequence shown here is derived from an EMBL/GenBank/DDBJ whole genome shotgun (WGS) entry which is preliminary data.</text>
</comment>
<dbReference type="GO" id="GO:0036396">
    <property type="term" value="C:RNA N6-methyladenosine methyltransferase complex"/>
    <property type="evidence" value="ECO:0007669"/>
    <property type="project" value="TreeGrafter"/>
</dbReference>
<name>A0A8H5G5V9_9AGAR</name>
<dbReference type="PANTHER" id="PTHR23185:SF0">
    <property type="entry name" value="PROTEIN VIRILIZER HOMOLOG"/>
    <property type="match status" value="1"/>
</dbReference>
<feature type="domain" description="Virilizer N-terminal" evidence="6">
    <location>
        <begin position="16"/>
        <end position="175"/>
    </location>
</feature>
<evidence type="ECO:0000256" key="2">
    <source>
        <dbReference type="ARBA" id="ARBA00008371"/>
    </source>
</evidence>
<evidence type="ECO:0000256" key="4">
    <source>
        <dbReference type="ARBA" id="ARBA00023187"/>
    </source>
</evidence>
<dbReference type="InterPro" id="IPR026736">
    <property type="entry name" value="Virilizer"/>
</dbReference>
<dbReference type="PANTHER" id="PTHR23185">
    <property type="entry name" value="PROTEIN VIRILIZER HOMOLOG"/>
    <property type="match status" value="1"/>
</dbReference>
<dbReference type="GO" id="GO:0005634">
    <property type="term" value="C:nucleus"/>
    <property type="evidence" value="ECO:0007669"/>
    <property type="project" value="UniProtKB-SubCell"/>
</dbReference>
<dbReference type="GO" id="GO:0003723">
    <property type="term" value="F:RNA binding"/>
    <property type="evidence" value="ECO:0007669"/>
    <property type="project" value="TreeGrafter"/>
</dbReference>
<evidence type="ECO:0000313" key="7">
    <source>
        <dbReference type="EMBL" id="KAF5358962.1"/>
    </source>
</evidence>
<dbReference type="InterPro" id="IPR031801">
    <property type="entry name" value="VIR_N"/>
</dbReference>
<evidence type="ECO:0000313" key="8">
    <source>
        <dbReference type="Proteomes" id="UP000559256"/>
    </source>
</evidence>
<evidence type="ECO:0000256" key="5">
    <source>
        <dbReference type="ARBA" id="ARBA00023242"/>
    </source>
</evidence>
<dbReference type="GO" id="GO:0006397">
    <property type="term" value="P:mRNA processing"/>
    <property type="evidence" value="ECO:0007669"/>
    <property type="project" value="UniProtKB-KW"/>
</dbReference>
<dbReference type="Proteomes" id="UP000559256">
    <property type="component" value="Unassembled WGS sequence"/>
</dbReference>
<comment type="subcellular location">
    <subcellularLocation>
        <location evidence="1">Nucleus</location>
    </subcellularLocation>
</comment>
<dbReference type="OrthoDB" id="2011702at2759"/>
<evidence type="ECO:0000256" key="1">
    <source>
        <dbReference type="ARBA" id="ARBA00004123"/>
    </source>
</evidence>